<dbReference type="EMBL" id="MZ508273">
    <property type="protein sequence ID" value="QXT43849.1"/>
    <property type="molecule type" value="Genomic_DNA"/>
</dbReference>
<reference evidence="1" key="1">
    <citation type="submission" date="2021-07" db="EMBL/GenBank/DDBJ databases">
        <title>Four new mitochondrial genomes from the invasive freshwater jellyfish Craspedacusta sowerbii in Europe.</title>
        <authorList>
            <person name="Wang Y."/>
            <person name="Schachtl K."/>
            <person name="Moriniere J."/>
            <person name="Stibor H."/>
            <person name="Giessler S."/>
        </authorList>
    </citation>
    <scope>NUCLEOTIDE SEQUENCE</scope>
    <source>
        <tissue evidence="1">Gonad</tissue>
    </source>
</reference>
<evidence type="ECO:0000313" key="1">
    <source>
        <dbReference type="EMBL" id="QXT43849.1"/>
    </source>
</evidence>
<accession>A0A8F6U338</accession>
<protein>
    <submittedName>
        <fullName evidence="1">Uncharacterized protein</fullName>
    </submittedName>
</protein>
<geneLocation type="mitochondrion" evidence="1"/>
<sequence>MDTKIIHSNLKNLSYEKIKESLTQFKKSSEDFVLLSIYILTPTHARFQVYSSNLIKLTHKQIKILVPRIHQKFEKTLRSYQIQLPIGNLTFELINVPKKYHATQRKNNDARHWNSHN</sequence>
<name>A0A8F6U338_CRASO</name>
<organism evidence="1">
    <name type="scientific">Craspedacusta sowerbii</name>
    <name type="common">Freshwater jellyfish</name>
    <dbReference type="NCBI Taxonomy" id="128124"/>
    <lineage>
        <taxon>Eukaryota</taxon>
        <taxon>Metazoa</taxon>
        <taxon>Cnidaria</taxon>
        <taxon>Hydrozoa</taxon>
        <taxon>Trachylinae</taxon>
        <taxon>Limnomedusae</taxon>
        <taxon>Olindiidae</taxon>
        <taxon>Craspedacusta</taxon>
    </lineage>
</organism>
<proteinExistence type="predicted"/>
<keyword evidence="1" id="KW-0496">Mitochondrion</keyword>
<dbReference type="AlphaFoldDB" id="A0A8F6U338"/>